<dbReference type="KEGG" id="pgb:H744_1c1052"/>
<evidence type="ECO:0008006" key="3">
    <source>
        <dbReference type="Google" id="ProtNLM"/>
    </source>
</evidence>
<dbReference type="HOGENOM" id="CLU_080995_0_0_6"/>
<sequence>MNYCDIARLLIIISILSGCTSSSPQHGISIKEHPYFKPLLVESAISRSNSLGETPSSFTIIDYTLPSEVERLFIVDVESGHISHQSLVAHAKQSGYRLPTRFSNINGSNQSSVGLFKTGETYFGINGYSLRIDGLEVGINDKARSRFIVVHGADYVSEAFLKHNGTLGRSEGCFAIPFDGFEDVINRIKESGYIYVHH</sequence>
<organism evidence="1 2">
    <name type="scientific">Photobacterium gaetbulicola Gung47</name>
    <dbReference type="NCBI Taxonomy" id="658445"/>
    <lineage>
        <taxon>Bacteria</taxon>
        <taxon>Pseudomonadati</taxon>
        <taxon>Pseudomonadota</taxon>
        <taxon>Gammaproteobacteria</taxon>
        <taxon>Vibrionales</taxon>
        <taxon>Vibrionaceae</taxon>
        <taxon>Photobacterium</taxon>
    </lineage>
</organism>
<dbReference type="PANTHER" id="PTHR38477:SF1">
    <property type="entry name" value="MUREIN L,D-TRANSPEPTIDASE CATALYTIC DOMAIN FAMILY PROTEIN"/>
    <property type="match status" value="1"/>
</dbReference>
<dbReference type="Proteomes" id="UP000032303">
    <property type="component" value="Chromosome 1"/>
</dbReference>
<dbReference type="PATRIC" id="fig|658445.3.peg.1135"/>
<dbReference type="STRING" id="658445.H744_1c1052"/>
<dbReference type="AlphaFoldDB" id="A0A0C5WIT0"/>
<evidence type="ECO:0000313" key="1">
    <source>
        <dbReference type="EMBL" id="AJR06077.1"/>
    </source>
</evidence>
<name>A0A0C5WIT0_9GAMM</name>
<dbReference type="EMBL" id="CP005973">
    <property type="protein sequence ID" value="AJR06077.1"/>
    <property type="molecule type" value="Genomic_DNA"/>
</dbReference>
<reference evidence="1 2" key="1">
    <citation type="submission" date="2013-05" db="EMBL/GenBank/DDBJ databases">
        <title>Complete genome sequence of the lipase-producing bacterium Photobacterium gaetbulicola Gung47.</title>
        <authorList>
            <person name="Kim Y.-O."/>
        </authorList>
    </citation>
    <scope>NUCLEOTIDE SEQUENCE [LARGE SCALE GENOMIC DNA]</scope>
    <source>
        <strain evidence="1 2">Gung47</strain>
    </source>
</reference>
<dbReference type="PANTHER" id="PTHR38477">
    <property type="entry name" value="HYPOTHETICAL EXPORTED PROTEIN"/>
    <property type="match status" value="1"/>
</dbReference>
<dbReference type="Pfam" id="PF13645">
    <property type="entry name" value="YkuD_2"/>
    <property type="match status" value="1"/>
</dbReference>
<gene>
    <name evidence="1" type="ORF">H744_1c1052</name>
</gene>
<dbReference type="InterPro" id="IPR032676">
    <property type="entry name" value="YkuD_2"/>
</dbReference>
<protein>
    <recommendedName>
        <fullName evidence="3">YkuD domain-containing protein</fullName>
    </recommendedName>
</protein>
<proteinExistence type="predicted"/>
<dbReference type="OrthoDB" id="9815195at2"/>
<accession>A0A0C5WIT0</accession>
<keyword evidence="2" id="KW-1185">Reference proteome</keyword>
<evidence type="ECO:0000313" key="2">
    <source>
        <dbReference type="Proteomes" id="UP000032303"/>
    </source>
</evidence>